<dbReference type="FunFam" id="3.30.40.10:FF:000914">
    <property type="entry name" value="RWD domain-containing protein"/>
    <property type="match status" value="1"/>
</dbReference>
<dbReference type="PANTHER" id="PTHR13198">
    <property type="entry name" value="RING FINGER PROTEIN 25"/>
    <property type="match status" value="1"/>
</dbReference>
<dbReference type="GO" id="GO:0008270">
    <property type="term" value="F:zinc ion binding"/>
    <property type="evidence" value="ECO:0007669"/>
    <property type="project" value="UniProtKB-KW"/>
</dbReference>
<dbReference type="InterPro" id="IPR001841">
    <property type="entry name" value="Znf_RING"/>
</dbReference>
<dbReference type="PROSITE" id="PS50089">
    <property type="entry name" value="ZF_RING_2"/>
    <property type="match status" value="1"/>
</dbReference>
<dbReference type="AlphaFoldDB" id="A0A803M4N0"/>
<feature type="domain" description="RING-type" evidence="3">
    <location>
        <begin position="109"/>
        <end position="178"/>
    </location>
</feature>
<reference evidence="5" key="1">
    <citation type="journal article" date="2017" name="Nature">
        <title>The genome of Chenopodium quinoa.</title>
        <authorList>
            <person name="Jarvis D.E."/>
            <person name="Ho Y.S."/>
            <person name="Lightfoot D.J."/>
            <person name="Schmoeckel S.M."/>
            <person name="Li B."/>
            <person name="Borm T.J.A."/>
            <person name="Ohyanagi H."/>
            <person name="Mineta K."/>
            <person name="Michell C.T."/>
            <person name="Saber N."/>
            <person name="Kharbatia N.M."/>
            <person name="Rupper R.R."/>
            <person name="Sharp A.R."/>
            <person name="Dally N."/>
            <person name="Boughton B.A."/>
            <person name="Woo Y.H."/>
            <person name="Gao G."/>
            <person name="Schijlen E.G.W.M."/>
            <person name="Guo X."/>
            <person name="Momin A.A."/>
            <person name="Negrao S."/>
            <person name="Al-Babili S."/>
            <person name="Gehring C."/>
            <person name="Roessner U."/>
            <person name="Jung C."/>
            <person name="Murphy K."/>
            <person name="Arold S.T."/>
            <person name="Gojobori T."/>
            <person name="van der Linden C.G."/>
            <person name="van Loo E.N."/>
            <person name="Jellen E.N."/>
            <person name="Maughan P.J."/>
            <person name="Tester M."/>
        </authorList>
    </citation>
    <scope>NUCLEOTIDE SEQUENCE [LARGE SCALE GENOMIC DNA]</scope>
    <source>
        <strain evidence="5">cv. PI 614886</strain>
    </source>
</reference>
<organism evidence="5 6">
    <name type="scientific">Chenopodium quinoa</name>
    <name type="common">Quinoa</name>
    <dbReference type="NCBI Taxonomy" id="63459"/>
    <lineage>
        <taxon>Eukaryota</taxon>
        <taxon>Viridiplantae</taxon>
        <taxon>Streptophyta</taxon>
        <taxon>Embryophyta</taxon>
        <taxon>Tracheophyta</taxon>
        <taxon>Spermatophyta</taxon>
        <taxon>Magnoliopsida</taxon>
        <taxon>eudicotyledons</taxon>
        <taxon>Gunneridae</taxon>
        <taxon>Pentapetalae</taxon>
        <taxon>Caryophyllales</taxon>
        <taxon>Chenopodiaceae</taxon>
        <taxon>Chenopodioideae</taxon>
        <taxon>Atripliceae</taxon>
        <taxon>Chenopodium</taxon>
    </lineage>
</organism>
<dbReference type="PANTHER" id="PTHR13198:SF4">
    <property type="entry name" value="E3 UBIQUITIN-PROTEIN LIGASE RNF25"/>
    <property type="match status" value="1"/>
</dbReference>
<name>A0A803M4N0_CHEQI</name>
<dbReference type="InterPro" id="IPR039133">
    <property type="entry name" value="RNF25"/>
</dbReference>
<dbReference type="PROSITE" id="PS50908">
    <property type="entry name" value="RWD"/>
    <property type="match status" value="1"/>
</dbReference>
<accession>A0A803M4N0</accession>
<dbReference type="InterPro" id="IPR013083">
    <property type="entry name" value="Znf_RING/FYVE/PHD"/>
</dbReference>
<dbReference type="GO" id="GO:0061630">
    <property type="term" value="F:ubiquitin protein ligase activity"/>
    <property type="evidence" value="ECO:0007669"/>
    <property type="project" value="InterPro"/>
</dbReference>
<keyword evidence="1" id="KW-0862">Zinc</keyword>
<dbReference type="SUPFAM" id="SSF57850">
    <property type="entry name" value="RING/U-box"/>
    <property type="match status" value="1"/>
</dbReference>
<dbReference type="Gramene" id="AUR62023403-RA">
    <property type="protein sequence ID" value="AUR62023403-RA:cds"/>
    <property type="gene ID" value="AUR62023403"/>
</dbReference>
<dbReference type="GO" id="GO:0016567">
    <property type="term" value="P:protein ubiquitination"/>
    <property type="evidence" value="ECO:0007669"/>
    <property type="project" value="TreeGrafter"/>
</dbReference>
<dbReference type="SMART" id="SM00591">
    <property type="entry name" value="RWD"/>
    <property type="match status" value="1"/>
</dbReference>
<evidence type="ECO:0000256" key="1">
    <source>
        <dbReference type="PROSITE-ProRule" id="PRU00175"/>
    </source>
</evidence>
<dbReference type="Gene3D" id="3.10.110.10">
    <property type="entry name" value="Ubiquitin Conjugating Enzyme"/>
    <property type="match status" value="1"/>
</dbReference>
<evidence type="ECO:0000313" key="5">
    <source>
        <dbReference type="EnsemblPlants" id="AUR62023403-RA:cds"/>
    </source>
</evidence>
<dbReference type="EnsemblPlants" id="AUR62023403-RA">
    <property type="protein sequence ID" value="AUR62023403-RA:cds"/>
    <property type="gene ID" value="AUR62023403"/>
</dbReference>
<keyword evidence="1" id="KW-0479">Metal-binding</keyword>
<dbReference type="InterPro" id="IPR016135">
    <property type="entry name" value="UBQ-conjugating_enzyme/RWD"/>
</dbReference>
<dbReference type="CDD" id="cd23818">
    <property type="entry name" value="RWD_RNF25"/>
    <property type="match status" value="1"/>
</dbReference>
<reference evidence="5" key="2">
    <citation type="submission" date="2021-03" db="UniProtKB">
        <authorList>
            <consortium name="EnsemblPlants"/>
        </authorList>
    </citation>
    <scope>IDENTIFICATION</scope>
</reference>
<evidence type="ECO:0000259" key="4">
    <source>
        <dbReference type="PROSITE" id="PS50908"/>
    </source>
</evidence>
<proteinExistence type="predicted"/>
<evidence type="ECO:0008006" key="7">
    <source>
        <dbReference type="Google" id="ProtNLM"/>
    </source>
</evidence>
<keyword evidence="6" id="KW-1185">Reference proteome</keyword>
<dbReference type="InterPro" id="IPR006575">
    <property type="entry name" value="RWD_dom"/>
</dbReference>
<evidence type="ECO:0000313" key="6">
    <source>
        <dbReference type="Proteomes" id="UP000596660"/>
    </source>
</evidence>
<dbReference type="Gene3D" id="3.30.40.10">
    <property type="entry name" value="Zinc/RING finger domain, C3HC4 (zinc finger)"/>
    <property type="match status" value="1"/>
</dbReference>
<feature type="compositionally biased region" description="Polar residues" evidence="2">
    <location>
        <begin position="265"/>
        <end position="276"/>
    </location>
</feature>
<dbReference type="Pfam" id="PF05773">
    <property type="entry name" value="RWD"/>
    <property type="match status" value="1"/>
</dbReference>
<evidence type="ECO:0000259" key="3">
    <source>
        <dbReference type="PROSITE" id="PS50089"/>
    </source>
</evidence>
<dbReference type="OMA" id="FHHFHSY"/>
<dbReference type="SUPFAM" id="SSF54495">
    <property type="entry name" value="UBC-like"/>
    <property type="match status" value="1"/>
</dbReference>
<feature type="region of interest" description="Disordered" evidence="2">
    <location>
        <begin position="264"/>
        <end position="345"/>
    </location>
</feature>
<protein>
    <recommendedName>
        <fullName evidence="7">E3 ubiquitin-protein ligase RNF25</fullName>
    </recommendedName>
</protein>
<feature type="domain" description="RWD" evidence="4">
    <location>
        <begin position="9"/>
        <end position="102"/>
    </location>
</feature>
<evidence type="ECO:0000256" key="2">
    <source>
        <dbReference type="SAM" id="MobiDB-lite"/>
    </source>
</evidence>
<sequence length="345" mass="39173">MAEEDEVTMEVEAAEAVYGDDCIVLNRFLPHLRLHIKPRTADVDSQQYPSDPPYVDIIGSKGLDEKRQKHLINGLHEKAHELASCLMLVALCEEAVEILTSMNHPEGDCPLCLYPLVTEDKHSEAQPFMKLMSCFHCFHCECIVRWLKWFLKQNEACHGTSNLCKMMGDSTGNCPVCRKVFLAKDIEHVLNLVGSHDAELDVYEKELVEKVLQCDLETSRRQKFETILELQQQHGGLIEPPKDNVLFSRLSLQDLVSEDAEVMNEQASDQQHNNQIAREEPESSNSSNGTRETRKQRPRGHNAVVEPASGGPPTRSSAAHRRYSDPRKHNNNNSRWQAKLCPKKE</sequence>
<dbReference type="Proteomes" id="UP000596660">
    <property type="component" value="Unplaced"/>
</dbReference>
<keyword evidence="1" id="KW-0863">Zinc-finger</keyword>
<dbReference type="GO" id="GO:0005634">
    <property type="term" value="C:nucleus"/>
    <property type="evidence" value="ECO:0007669"/>
    <property type="project" value="TreeGrafter"/>
</dbReference>